<dbReference type="Pfam" id="PF13439">
    <property type="entry name" value="Glyco_transf_4"/>
    <property type="match status" value="1"/>
</dbReference>
<comment type="caution">
    <text evidence="3">The sequence shown here is derived from an EMBL/GenBank/DDBJ whole genome shotgun (WGS) entry which is preliminary data.</text>
</comment>
<evidence type="ECO:0000259" key="2">
    <source>
        <dbReference type="Pfam" id="PF13439"/>
    </source>
</evidence>
<evidence type="ECO:0000313" key="3">
    <source>
        <dbReference type="EMBL" id="NYA72477.1"/>
    </source>
</evidence>
<dbReference type="Pfam" id="PF00534">
    <property type="entry name" value="Glycos_transf_1"/>
    <property type="match status" value="1"/>
</dbReference>
<dbReference type="GO" id="GO:0016757">
    <property type="term" value="F:glycosyltransferase activity"/>
    <property type="evidence" value="ECO:0007669"/>
    <property type="project" value="InterPro"/>
</dbReference>
<proteinExistence type="predicted"/>
<dbReference type="Gene3D" id="3.40.50.2000">
    <property type="entry name" value="Glycogen Phosphorylase B"/>
    <property type="match status" value="2"/>
</dbReference>
<sequence>MPEILFLTTFPPRQCGIATYSEDLIKAMEKQFVYSFDVKVCALETDKEQHSYEDPRVKFILNTSDEKSYQHLVSRINADHNIKVTLIQHEFGLFTDNIPAFNQFLTDVKKPVVLVFHTVLPRPDEAFKANVQHILDTVDGIIVMTDDAAEILTRDYTVSRDKITVIPHGTHLVPHLDKSVLKKKYDIGERTVLSTFGLLSSGKSIETTLDALPTIVKTTPDVLFLIIGKTHPTVVLNEGEQYREILQQKIADLNLENNVRFVNEYLPLDTLLEYLQLTDIYLFTSKDPNQAVSGTFSYALSCGCPVVSTPIPHAKEFLSDNAGLVFDFGNSQQLAEAVNRLIFDVELRQTIISNGLHKITGTAWENSAVKHARFLQKIAKDDLELHYRNPKVNLDHIKKMTTDFGMLQFSKLNQPDINSGYTIDDNARALIALCQHYKFRRDTADLRYIGIYLNFIAYCERADELFMNYVDFNMNFTDQNHNENLEDSTGRALWALGYVISLSNILPKEFISKATEIFERAILCAHKTHSPRSMAFMIKGLYYYNRRVKSEDTAGIVGLLANRLVQLYRHSASSDWAWFEGYLTYANSVLPESLLCAFSITGNEVYKDIAKKSFDFLLDKTFCEEGIKVISNRSWHFKGEVCEEYGEQPIDVAYTVITLRKFHDIFKDRKYLVKMEMAFNWFLGNNHLQQIIYNPCTGGCFDGLEEHNVNLNQGAESTVSYLMARMMIDKYFGNENELYHRRKSRSYKDKLTMN</sequence>
<dbReference type="PANTHER" id="PTHR12526">
    <property type="entry name" value="GLYCOSYLTRANSFERASE"/>
    <property type="match status" value="1"/>
</dbReference>
<dbReference type="Proteomes" id="UP000535020">
    <property type="component" value="Unassembled WGS sequence"/>
</dbReference>
<feature type="domain" description="Glycosyl transferase family 1" evidence="1">
    <location>
        <begin position="182"/>
        <end position="355"/>
    </location>
</feature>
<gene>
    <name evidence="3" type="ORF">HZF10_16215</name>
</gene>
<accession>A0A7Y8Y4N3</accession>
<feature type="domain" description="Glycosyltransferase subfamily 4-like N-terminal" evidence="2">
    <location>
        <begin position="16"/>
        <end position="170"/>
    </location>
</feature>
<keyword evidence="4" id="KW-1185">Reference proteome</keyword>
<evidence type="ECO:0000259" key="1">
    <source>
        <dbReference type="Pfam" id="PF00534"/>
    </source>
</evidence>
<dbReference type="AlphaFoldDB" id="A0A7Y8Y4N3"/>
<dbReference type="InterPro" id="IPR001296">
    <property type="entry name" value="Glyco_trans_1"/>
</dbReference>
<evidence type="ECO:0000313" key="4">
    <source>
        <dbReference type="Proteomes" id="UP000535020"/>
    </source>
</evidence>
<dbReference type="Gene3D" id="1.50.10.20">
    <property type="match status" value="1"/>
</dbReference>
<dbReference type="EMBL" id="JACBJI010000008">
    <property type="protein sequence ID" value="NYA72477.1"/>
    <property type="molecule type" value="Genomic_DNA"/>
</dbReference>
<dbReference type="InterPro" id="IPR008928">
    <property type="entry name" value="6-hairpin_glycosidase_sf"/>
</dbReference>
<reference evidence="3 4" key="1">
    <citation type="submission" date="2020-07" db="EMBL/GenBank/DDBJ databases">
        <authorList>
            <person name="Sun Q."/>
        </authorList>
    </citation>
    <scope>NUCLEOTIDE SEQUENCE [LARGE SCALE GENOMIC DNA]</scope>
    <source>
        <strain evidence="3 4">MAH-1</strain>
    </source>
</reference>
<dbReference type="SUPFAM" id="SSF53756">
    <property type="entry name" value="UDP-Glycosyltransferase/glycogen phosphorylase"/>
    <property type="match status" value="1"/>
</dbReference>
<dbReference type="PANTHER" id="PTHR12526:SF572">
    <property type="entry name" value="BLL5144 PROTEIN"/>
    <property type="match status" value="1"/>
</dbReference>
<dbReference type="GO" id="GO:0005975">
    <property type="term" value="P:carbohydrate metabolic process"/>
    <property type="evidence" value="ECO:0007669"/>
    <property type="project" value="InterPro"/>
</dbReference>
<keyword evidence="3" id="KW-0808">Transferase</keyword>
<name>A0A7Y8Y4N3_9FLAO</name>
<protein>
    <submittedName>
        <fullName evidence="3">Glycosyltransferase</fullName>
    </submittedName>
</protein>
<organism evidence="3 4">
    <name type="scientific">Flavobacterium agri</name>
    <dbReference type="NCBI Taxonomy" id="2743471"/>
    <lineage>
        <taxon>Bacteria</taxon>
        <taxon>Pseudomonadati</taxon>
        <taxon>Bacteroidota</taxon>
        <taxon>Flavobacteriia</taxon>
        <taxon>Flavobacteriales</taxon>
        <taxon>Flavobacteriaceae</taxon>
        <taxon>Flavobacterium</taxon>
    </lineage>
</organism>
<dbReference type="SUPFAM" id="SSF48208">
    <property type="entry name" value="Six-hairpin glycosidases"/>
    <property type="match status" value="1"/>
</dbReference>
<dbReference type="InterPro" id="IPR028098">
    <property type="entry name" value="Glyco_trans_4-like_N"/>
</dbReference>